<evidence type="ECO:0000256" key="2">
    <source>
        <dbReference type="PROSITE-ProRule" id="PRU00182"/>
    </source>
</evidence>
<dbReference type="InterPro" id="IPR036986">
    <property type="entry name" value="S4_RNA-bd_sf"/>
</dbReference>
<comment type="caution">
    <text evidence="4">The sequence shown here is derived from an EMBL/GenBank/DDBJ whole genome shotgun (WGS) entry which is preliminary data.</text>
</comment>
<dbReference type="InterPro" id="IPR020094">
    <property type="entry name" value="TruA/RsuA/RluB/E/F_N"/>
</dbReference>
<dbReference type="Gene3D" id="3.30.70.580">
    <property type="entry name" value="Pseudouridine synthase I, catalytic domain, N-terminal subdomain"/>
    <property type="match status" value="1"/>
</dbReference>
<proteinExistence type="predicted"/>
<dbReference type="Pfam" id="PF00849">
    <property type="entry name" value="PseudoU_synth_2"/>
    <property type="match status" value="1"/>
</dbReference>
<dbReference type="SUPFAM" id="SSF55174">
    <property type="entry name" value="Alpha-L RNA-binding motif"/>
    <property type="match status" value="1"/>
</dbReference>
<accession>K2GD79</accession>
<evidence type="ECO:0000313" key="4">
    <source>
        <dbReference type="EMBL" id="EKE28154.1"/>
    </source>
</evidence>
<dbReference type="InterPro" id="IPR002942">
    <property type="entry name" value="S4_RNA-bd"/>
</dbReference>
<dbReference type="EMBL" id="AMFJ01000362">
    <property type="protein sequence ID" value="EKE28154.1"/>
    <property type="molecule type" value="Genomic_DNA"/>
</dbReference>
<dbReference type="InterPro" id="IPR006145">
    <property type="entry name" value="PsdUridine_synth_RsuA/RluA"/>
</dbReference>
<protein>
    <recommendedName>
        <fullName evidence="3">RNA-binding S4 domain-containing protein</fullName>
    </recommendedName>
</protein>
<dbReference type="Pfam" id="PF01479">
    <property type="entry name" value="S4"/>
    <property type="match status" value="1"/>
</dbReference>
<dbReference type="Gene3D" id="3.30.70.1560">
    <property type="entry name" value="Alpha-L RNA-binding motif"/>
    <property type="match status" value="1"/>
</dbReference>
<organism evidence="4">
    <name type="scientific">uncultured bacterium</name>
    <name type="common">gcode 4</name>
    <dbReference type="NCBI Taxonomy" id="1234023"/>
    <lineage>
        <taxon>Bacteria</taxon>
        <taxon>environmental samples</taxon>
    </lineage>
</organism>
<sequence>MKEDNSLRLQKYLSQAGICSRRKAEEYIAAWQVFVNGEKAIIWQSIDPVADKITLGNKVVEDSQEYVYYKLNKPYWVVTTCRQDGESSILDVVDIPERVFPVWRLDKNTTWLILLTNDWRLSNYLMHPRYEHEKEYVVQVYWKIEDEALREMSGWVFILWKRTRDAEISRLNSWMFSIILKEWKNRQIRRMVEKVGHEVKKLKRVRIENILLWNLQEWQYVHLNKTELDWLSKKLGIKL</sequence>
<dbReference type="InterPro" id="IPR050343">
    <property type="entry name" value="RsuA_PseudoU_synthase"/>
</dbReference>
<dbReference type="PANTHER" id="PTHR47683:SF2">
    <property type="entry name" value="RNA-BINDING S4 DOMAIN-CONTAINING PROTEIN"/>
    <property type="match status" value="1"/>
</dbReference>
<dbReference type="InterPro" id="IPR020103">
    <property type="entry name" value="PsdUridine_synth_cat_dom_sf"/>
</dbReference>
<evidence type="ECO:0000256" key="1">
    <source>
        <dbReference type="ARBA" id="ARBA00023235"/>
    </source>
</evidence>
<keyword evidence="1" id="KW-0413">Isomerase</keyword>
<reference evidence="4" key="1">
    <citation type="journal article" date="2012" name="Science">
        <title>Fermentation, hydrogen, and sulfur metabolism in multiple uncultivated bacterial phyla.</title>
        <authorList>
            <person name="Wrighton K.C."/>
            <person name="Thomas B.C."/>
            <person name="Sharon I."/>
            <person name="Miller C.S."/>
            <person name="Castelle C.J."/>
            <person name="VerBerkmoes N.C."/>
            <person name="Wilkins M.J."/>
            <person name="Hettich R.L."/>
            <person name="Lipton M.S."/>
            <person name="Williams K.H."/>
            <person name="Long P.E."/>
            <person name="Banfield J.F."/>
        </authorList>
    </citation>
    <scope>NUCLEOTIDE SEQUENCE [LARGE SCALE GENOMIC DNA]</scope>
</reference>
<dbReference type="Gene3D" id="3.10.290.10">
    <property type="entry name" value="RNA-binding S4 domain"/>
    <property type="match status" value="1"/>
</dbReference>
<dbReference type="PROSITE" id="PS50889">
    <property type="entry name" value="S4"/>
    <property type="match status" value="1"/>
</dbReference>
<feature type="domain" description="RNA-binding S4" evidence="3">
    <location>
        <begin position="7"/>
        <end position="65"/>
    </location>
</feature>
<dbReference type="PANTHER" id="PTHR47683">
    <property type="entry name" value="PSEUDOURIDINE SYNTHASE FAMILY PROTEIN-RELATED"/>
    <property type="match status" value="1"/>
</dbReference>
<dbReference type="GO" id="GO:0003723">
    <property type="term" value="F:RNA binding"/>
    <property type="evidence" value="ECO:0007669"/>
    <property type="project" value="UniProtKB-KW"/>
</dbReference>
<dbReference type="GO" id="GO:0000455">
    <property type="term" value="P:enzyme-directed rRNA pseudouridine synthesis"/>
    <property type="evidence" value="ECO:0007669"/>
    <property type="project" value="UniProtKB-ARBA"/>
</dbReference>
<gene>
    <name evidence="4" type="ORF">ACD_3C00088G0015</name>
</gene>
<keyword evidence="2" id="KW-0694">RNA-binding</keyword>
<dbReference type="SMART" id="SM00363">
    <property type="entry name" value="S4"/>
    <property type="match status" value="1"/>
</dbReference>
<evidence type="ECO:0000259" key="3">
    <source>
        <dbReference type="SMART" id="SM00363"/>
    </source>
</evidence>
<dbReference type="SUPFAM" id="SSF55120">
    <property type="entry name" value="Pseudouridine synthase"/>
    <property type="match status" value="1"/>
</dbReference>
<dbReference type="InterPro" id="IPR042092">
    <property type="entry name" value="PsdUridine_s_RsuA/RluB/E/F_cat"/>
</dbReference>
<dbReference type="GO" id="GO:0120159">
    <property type="term" value="F:rRNA pseudouridine synthase activity"/>
    <property type="evidence" value="ECO:0007669"/>
    <property type="project" value="UniProtKB-ARBA"/>
</dbReference>
<dbReference type="CDD" id="cd00165">
    <property type="entry name" value="S4"/>
    <property type="match status" value="1"/>
</dbReference>
<name>K2GD79_9BACT</name>
<dbReference type="AlphaFoldDB" id="K2GD79"/>